<gene>
    <name evidence="1" type="ORF">BSYN_17720</name>
</gene>
<name>A0ABM8IGS3_9BACE</name>
<proteinExistence type="predicted"/>
<evidence type="ECO:0000313" key="1">
    <source>
        <dbReference type="EMBL" id="BEG99507.1"/>
    </source>
</evidence>
<evidence type="ECO:0000313" key="2">
    <source>
        <dbReference type="Proteomes" id="UP001496674"/>
    </source>
</evidence>
<accession>A0ABM8IGS3</accession>
<dbReference type="Proteomes" id="UP001496674">
    <property type="component" value="Chromosome"/>
</dbReference>
<reference evidence="1 2" key="1">
    <citation type="submission" date="2023-04" db="EMBL/GenBank/DDBJ databases">
        <title>Draft genome sequence of acteroides sedimenti strain YN3PY1.</title>
        <authorList>
            <person name="Yoshida N."/>
        </authorList>
    </citation>
    <scope>NUCLEOTIDE SEQUENCE [LARGE SCALE GENOMIC DNA]</scope>
    <source>
        <strain evidence="1 2">YN3PY1</strain>
    </source>
</reference>
<keyword evidence="2" id="KW-1185">Reference proteome</keyword>
<dbReference type="EMBL" id="AP028055">
    <property type="protein sequence ID" value="BEG99507.1"/>
    <property type="molecule type" value="Genomic_DNA"/>
</dbReference>
<protein>
    <submittedName>
        <fullName evidence="1">Uncharacterized protein</fullName>
    </submittedName>
</protein>
<organism evidence="1 2">
    <name type="scientific">Bacteroides sedimenti</name>
    <dbReference type="NCBI Taxonomy" id="2136147"/>
    <lineage>
        <taxon>Bacteria</taxon>
        <taxon>Pseudomonadati</taxon>
        <taxon>Bacteroidota</taxon>
        <taxon>Bacteroidia</taxon>
        <taxon>Bacteroidales</taxon>
        <taxon>Bacteroidaceae</taxon>
        <taxon>Bacteroides</taxon>
    </lineage>
</organism>
<sequence length="68" mass="7928">MFFAAKIIKKTTKCTNMRNNFCLVGASGTYLRLVHIGLFNKKKSGLQPDFTFYFSFQVKDYAFYRDVP</sequence>